<organism evidence="2 3">
    <name type="scientific">Corynebacterium striatum</name>
    <dbReference type="NCBI Taxonomy" id="43770"/>
    <lineage>
        <taxon>Bacteria</taxon>
        <taxon>Bacillati</taxon>
        <taxon>Actinomycetota</taxon>
        <taxon>Actinomycetes</taxon>
        <taxon>Mycobacteriales</taxon>
        <taxon>Corynebacteriaceae</taxon>
        <taxon>Corynebacterium</taxon>
    </lineage>
</organism>
<feature type="region of interest" description="Disordered" evidence="1">
    <location>
        <begin position="34"/>
        <end position="85"/>
    </location>
</feature>
<dbReference type="Proteomes" id="UP000315234">
    <property type="component" value="Unassembled WGS sequence"/>
</dbReference>
<evidence type="ECO:0000313" key="2">
    <source>
        <dbReference type="EMBL" id="GEA44306.1"/>
    </source>
</evidence>
<sequence length="85" mass="9507">MWCGYRKYEREEMCSATRYSLSCYRIVTTLLPNSRSQQRVARNPKQTSRSTAKASSKVLRGKSYSAAAKKAAGSALPQASKRRGK</sequence>
<evidence type="ECO:0000313" key="3">
    <source>
        <dbReference type="Proteomes" id="UP000315234"/>
    </source>
</evidence>
<gene>
    <name evidence="2" type="ORF">Cst04h_24760</name>
</gene>
<protein>
    <submittedName>
        <fullName evidence="2">Uncharacterized protein</fullName>
    </submittedName>
</protein>
<evidence type="ECO:0000256" key="1">
    <source>
        <dbReference type="SAM" id="MobiDB-lite"/>
    </source>
</evidence>
<dbReference type="EMBL" id="BJLD01000003">
    <property type="protein sequence ID" value="GEA44306.1"/>
    <property type="molecule type" value="Genomic_DNA"/>
</dbReference>
<reference evidence="2 3" key="1">
    <citation type="submission" date="2019-06" db="EMBL/GenBank/DDBJ databases">
        <title>Draft genome sequence of Corynebacterium striatum NBRC 15291.</title>
        <authorList>
            <person name="Miura T."/>
            <person name="Furukawa M."/>
            <person name="Shimamura M."/>
            <person name="Ohyama Y."/>
            <person name="Yamazoe A."/>
            <person name="Kawasaki H."/>
        </authorList>
    </citation>
    <scope>NUCLEOTIDE SEQUENCE [LARGE SCALE GENOMIC DNA]</scope>
    <source>
        <strain evidence="2 3">NBRC 15291</strain>
    </source>
</reference>
<dbReference type="AlphaFoldDB" id="A0ABC9ZRH1"/>
<accession>A0ABC9ZRH1</accession>
<feature type="compositionally biased region" description="Low complexity" evidence="1">
    <location>
        <begin position="61"/>
        <end position="75"/>
    </location>
</feature>
<comment type="caution">
    <text evidence="2">The sequence shown here is derived from an EMBL/GenBank/DDBJ whole genome shotgun (WGS) entry which is preliminary data.</text>
</comment>
<name>A0ABC9ZRH1_CORST</name>
<feature type="compositionally biased region" description="Polar residues" evidence="1">
    <location>
        <begin position="34"/>
        <end position="54"/>
    </location>
</feature>
<proteinExistence type="predicted"/>